<dbReference type="Pfam" id="PF03695">
    <property type="entry name" value="UPF0149"/>
    <property type="match status" value="1"/>
</dbReference>
<dbReference type="Pfam" id="PF02810">
    <property type="entry name" value="SEC-C"/>
    <property type="match status" value="1"/>
</dbReference>
<dbReference type="Gene3D" id="1.20.120.740">
    <property type="entry name" value="YgfB uncharacterised protein family UPF0149, PF03695"/>
    <property type="match status" value="1"/>
</dbReference>
<dbReference type="SUPFAM" id="SSF101327">
    <property type="entry name" value="YgfB-like"/>
    <property type="match status" value="1"/>
</dbReference>
<organism evidence="1 2">
    <name type="scientific">Yokenella regensburgei</name>
    <dbReference type="NCBI Taxonomy" id="158877"/>
    <lineage>
        <taxon>Bacteria</taxon>
        <taxon>Pseudomonadati</taxon>
        <taxon>Pseudomonadota</taxon>
        <taxon>Gammaproteobacteria</taxon>
        <taxon>Enterobacterales</taxon>
        <taxon>Enterobacteriaceae</taxon>
        <taxon>Yokenella</taxon>
    </lineage>
</organism>
<proteinExistence type="predicted"/>
<dbReference type="InterPro" id="IPR036255">
    <property type="entry name" value="YgfB-like_sf"/>
</dbReference>
<accession>A0AB38G0E6</accession>
<gene>
    <name evidence="1" type="primary">secA</name>
    <name evidence="1" type="ORF">NCTC11967_04165</name>
</gene>
<protein>
    <submittedName>
        <fullName evidence="1">Predicted metal-binding protein related to the C-terminal domain of SecA</fullName>
    </submittedName>
</protein>
<dbReference type="EMBL" id="UAVL01000020">
    <property type="protein sequence ID" value="SQA65139.1"/>
    <property type="molecule type" value="Genomic_DNA"/>
</dbReference>
<dbReference type="AlphaFoldDB" id="A0AB38G0E6"/>
<reference evidence="1 2" key="1">
    <citation type="submission" date="2018-06" db="EMBL/GenBank/DDBJ databases">
        <authorList>
            <consortium name="Pathogen Informatics"/>
            <person name="Doyle S."/>
        </authorList>
    </citation>
    <scope>NUCLEOTIDE SEQUENCE [LARGE SCALE GENOMIC DNA]</scope>
    <source>
        <strain evidence="1 2">NCTC11967</strain>
    </source>
</reference>
<dbReference type="NCBIfam" id="NF007704">
    <property type="entry name" value="PRK10396.1"/>
    <property type="match status" value="1"/>
</dbReference>
<dbReference type="SUPFAM" id="SSF103642">
    <property type="entry name" value="Sec-C motif"/>
    <property type="match status" value="1"/>
</dbReference>
<name>A0AB38G0E6_9ENTR</name>
<evidence type="ECO:0000313" key="1">
    <source>
        <dbReference type="EMBL" id="SQA65139.1"/>
    </source>
</evidence>
<dbReference type="Proteomes" id="UP000251313">
    <property type="component" value="Unassembled WGS sequence"/>
</dbReference>
<evidence type="ECO:0000313" key="2">
    <source>
        <dbReference type="Proteomes" id="UP000251313"/>
    </source>
</evidence>
<dbReference type="RefSeq" id="WP_038256789.1">
    <property type="nucleotide sequence ID" value="NZ_DAMADI010000002.1"/>
</dbReference>
<dbReference type="InterPro" id="IPR011978">
    <property type="entry name" value="YgfB-like"/>
</dbReference>
<sequence>MKTGPLNESEIEWLDDTLSRYGNEESVIDTAELDGMLTAVVSAPVEIEPAEWLLALWGGAKHVPRWANDRERDHFVNLTLQHMDDIAERLHDYPEQFDPLFGSREEEGQELTIVDDWCYGYMRGVAMSNWSALPEALQPQLDAIALHGSEANAERLDALSADEFVASVDGIKPAALALFQHWQENPQMAPVQQPIVNAAKIGRNDPCPCGSGKKYKNCCQK</sequence>
<dbReference type="NCBIfam" id="TIGR02292">
    <property type="entry name" value="ygfB_yecA"/>
    <property type="match status" value="1"/>
</dbReference>
<dbReference type="PANTHER" id="PTHR33747:SF9">
    <property type="entry name" value="METAL-BINDING PROTEIN"/>
    <property type="match status" value="1"/>
</dbReference>
<dbReference type="PANTHER" id="PTHR33747">
    <property type="entry name" value="UPF0225 PROTEIN SCO1677"/>
    <property type="match status" value="1"/>
</dbReference>
<comment type="caution">
    <text evidence="1">The sequence shown here is derived from an EMBL/GenBank/DDBJ whole genome shotgun (WGS) entry which is preliminary data.</text>
</comment>
<dbReference type="InterPro" id="IPR004027">
    <property type="entry name" value="SEC_C_motif"/>
</dbReference>